<dbReference type="Proteomes" id="UP000188728">
    <property type="component" value="Unassembled WGS sequence"/>
</dbReference>
<gene>
    <name evidence="3" type="ORF">BKK51_09450</name>
</gene>
<dbReference type="Pfam" id="PF12799">
    <property type="entry name" value="LRR_4"/>
    <property type="match status" value="1"/>
</dbReference>
<comment type="caution">
    <text evidence="3">The sequence shown here is derived from an EMBL/GenBank/DDBJ whole genome shotgun (WGS) entry which is preliminary data.</text>
</comment>
<dbReference type="InterPro" id="IPR032675">
    <property type="entry name" value="LRR_dom_sf"/>
</dbReference>
<dbReference type="EMBL" id="MLHK01000056">
    <property type="protein sequence ID" value="OOF44225.1"/>
    <property type="molecule type" value="Genomic_DNA"/>
</dbReference>
<protein>
    <recommendedName>
        <fullName evidence="5">Leucine-rich repeat domain-containing protein</fullName>
    </recommendedName>
</protein>
<organism evidence="3 4">
    <name type="scientific">Rodentibacter trehalosifermentans</name>
    <dbReference type="NCBI Taxonomy" id="1908263"/>
    <lineage>
        <taxon>Bacteria</taxon>
        <taxon>Pseudomonadati</taxon>
        <taxon>Pseudomonadota</taxon>
        <taxon>Gammaproteobacteria</taxon>
        <taxon>Pasteurellales</taxon>
        <taxon>Pasteurellaceae</taxon>
        <taxon>Rodentibacter</taxon>
    </lineage>
</organism>
<sequence>MIYDKDFIMEKLHYFDYPLEQEPPRDQMTIKEKQAYDFRRAVFRWWDSLEDNWKRLLLYTSHLQDDDYPNQVDNSQLENKPIEPEKKSDLLKVLEIKYLNSDYLGGDIYFDKFIPLDFLPNLQSIAFEGQGFKDFSAMRRLCNLQEFIVIQDNIQSLDFLHPNICKTLERLFFWGVNWGEQLDFKELSDLTHLKELTLLENNVADISFATSLKRLTEIDISTNSRLVDIRPLSALKNLNNVELAYNRISDISPLINLKKLRWLDLDQNHIEDISPLAELKNLSNLTLSNNPIKDFTPLLKLTGLNTLRINNTPISEKQLTELQKALPGCKIHAGHGDNYIYNWPEKREW</sequence>
<evidence type="ECO:0000256" key="1">
    <source>
        <dbReference type="ARBA" id="ARBA00022614"/>
    </source>
</evidence>
<evidence type="ECO:0000313" key="3">
    <source>
        <dbReference type="EMBL" id="OOF44225.1"/>
    </source>
</evidence>
<dbReference type="InterPro" id="IPR050836">
    <property type="entry name" value="SDS22/Internalin_LRR"/>
</dbReference>
<dbReference type="PANTHER" id="PTHR46652:SF3">
    <property type="entry name" value="LEUCINE-RICH REPEAT-CONTAINING PROTEIN 9"/>
    <property type="match status" value="1"/>
</dbReference>
<dbReference type="Gene3D" id="3.80.10.10">
    <property type="entry name" value="Ribonuclease Inhibitor"/>
    <property type="match status" value="1"/>
</dbReference>
<evidence type="ECO:0008006" key="5">
    <source>
        <dbReference type="Google" id="ProtNLM"/>
    </source>
</evidence>
<keyword evidence="2" id="KW-0677">Repeat</keyword>
<dbReference type="PANTHER" id="PTHR46652">
    <property type="entry name" value="LEUCINE-RICH REPEAT AND IQ DOMAIN-CONTAINING PROTEIN 1-RELATED"/>
    <property type="match status" value="1"/>
</dbReference>
<evidence type="ECO:0000313" key="4">
    <source>
        <dbReference type="Proteomes" id="UP000188728"/>
    </source>
</evidence>
<name>A0A1V3IPN1_9PAST</name>
<accession>A0A1V3IPN1</accession>
<dbReference type="InterPro" id="IPR001611">
    <property type="entry name" value="Leu-rich_rpt"/>
</dbReference>
<dbReference type="InterPro" id="IPR025875">
    <property type="entry name" value="Leu-rich_rpt_4"/>
</dbReference>
<evidence type="ECO:0000256" key="2">
    <source>
        <dbReference type="ARBA" id="ARBA00022737"/>
    </source>
</evidence>
<reference evidence="3 4" key="1">
    <citation type="submission" date="2016-10" db="EMBL/GenBank/DDBJ databases">
        <title>Rodentibacter gen. nov. and new species.</title>
        <authorList>
            <person name="Christensen H."/>
        </authorList>
    </citation>
    <scope>NUCLEOTIDE SEQUENCE [LARGE SCALE GENOMIC DNA]</scope>
    <source>
        <strain evidence="3 4">H1983213011</strain>
    </source>
</reference>
<dbReference type="PROSITE" id="PS51450">
    <property type="entry name" value="LRR"/>
    <property type="match status" value="3"/>
</dbReference>
<proteinExistence type="predicted"/>
<keyword evidence="1" id="KW-0433">Leucine-rich repeat</keyword>
<dbReference type="AlphaFoldDB" id="A0A1V3IPN1"/>
<dbReference type="SUPFAM" id="SSF52058">
    <property type="entry name" value="L domain-like"/>
    <property type="match status" value="1"/>
</dbReference>